<evidence type="ECO:0000313" key="3">
    <source>
        <dbReference type="Proteomes" id="UP001549146"/>
    </source>
</evidence>
<accession>A0ABV2LQD0</accession>
<evidence type="ECO:0000256" key="1">
    <source>
        <dbReference type="SAM" id="SignalP"/>
    </source>
</evidence>
<evidence type="ECO:0008006" key="4">
    <source>
        <dbReference type="Google" id="ProtNLM"/>
    </source>
</evidence>
<organism evidence="2 3">
    <name type="scientific">Moheibacter stercoris</name>
    <dbReference type="NCBI Taxonomy" id="1628251"/>
    <lineage>
        <taxon>Bacteria</taxon>
        <taxon>Pseudomonadati</taxon>
        <taxon>Bacteroidota</taxon>
        <taxon>Flavobacteriia</taxon>
        <taxon>Flavobacteriales</taxon>
        <taxon>Weeksellaceae</taxon>
        <taxon>Moheibacter</taxon>
    </lineage>
</organism>
<dbReference type="EMBL" id="JBEPMO010000001">
    <property type="protein sequence ID" value="MET3730784.1"/>
    <property type="molecule type" value="Genomic_DNA"/>
</dbReference>
<protein>
    <recommendedName>
        <fullName evidence="4">Lipocalin-like domain-containing protein</fullName>
    </recommendedName>
</protein>
<comment type="caution">
    <text evidence="2">The sequence shown here is derived from an EMBL/GenBank/DDBJ whole genome shotgun (WGS) entry which is preliminary data.</text>
</comment>
<dbReference type="Proteomes" id="UP001549146">
    <property type="component" value="Unassembled WGS sequence"/>
</dbReference>
<sequence>MKTISFLMLGLLMGIFINSCSNNDDDDGQHNGNTTGILIDGTWKVTVFQEDNTNQTTHFNGYAFEFKSTGVLTATNDLLAMTGTWNNGGDDSGNKLVIDFPTAADDSPFEEISEDWDIVTKTSTKIELKHVSGGDGSVDLLTFEKI</sequence>
<keyword evidence="1" id="KW-0732">Signal</keyword>
<keyword evidence="3" id="KW-1185">Reference proteome</keyword>
<proteinExistence type="predicted"/>
<evidence type="ECO:0000313" key="2">
    <source>
        <dbReference type="EMBL" id="MET3730784.1"/>
    </source>
</evidence>
<dbReference type="RefSeq" id="WP_354506257.1">
    <property type="nucleotide sequence ID" value="NZ_JBEPMO010000001.1"/>
</dbReference>
<reference evidence="2 3" key="1">
    <citation type="submission" date="2024-06" db="EMBL/GenBank/DDBJ databases">
        <title>Genomic Encyclopedia of Type Strains, Phase IV (KMG-IV): sequencing the most valuable type-strain genomes for metagenomic binning, comparative biology and taxonomic classification.</title>
        <authorList>
            <person name="Goeker M."/>
        </authorList>
    </citation>
    <scope>NUCLEOTIDE SEQUENCE [LARGE SCALE GENOMIC DNA]</scope>
    <source>
        <strain evidence="2 3">DSM 29388</strain>
    </source>
</reference>
<feature type="chain" id="PRO_5046199982" description="Lipocalin-like domain-containing protein" evidence="1">
    <location>
        <begin position="24"/>
        <end position="146"/>
    </location>
</feature>
<feature type="signal peptide" evidence="1">
    <location>
        <begin position="1"/>
        <end position="23"/>
    </location>
</feature>
<name>A0ABV2LQD0_9FLAO</name>
<gene>
    <name evidence="2" type="ORF">ABID46_000336</name>
</gene>